<feature type="transmembrane region" description="Helical" evidence="8">
    <location>
        <begin position="173"/>
        <end position="191"/>
    </location>
</feature>
<sequence length="245" mass="26419">MLEILLFIVGIISGFINVMAGGGSFLTIPLLIFMGLPPTVANGTNRLGVFLQSLFAVRKFNQYKVFNLNFALAVSIPATIGAIFGAYLATIISDAAFKKYLAIIMIAITFISILNPVKNIQSKEMQYSLARKIIIFIVFTLIGIYGGFVQAGVGFLILAGISLTGFNLVEGNAIKTFVIMVFTIFALIIFIANNKVDFLLGIILGIGNMIGALLGTKVTVEKGHNFIQKVVIACIIIFALKLLLS</sequence>
<evidence type="ECO:0000256" key="2">
    <source>
        <dbReference type="ARBA" id="ARBA00009142"/>
    </source>
</evidence>
<feature type="transmembrane region" description="Helical" evidence="8">
    <location>
        <begin position="68"/>
        <end position="88"/>
    </location>
</feature>
<comment type="caution">
    <text evidence="9">The sequence shown here is derived from an EMBL/GenBank/DDBJ whole genome shotgun (WGS) entry which is preliminary data.</text>
</comment>
<evidence type="ECO:0000256" key="7">
    <source>
        <dbReference type="ARBA" id="ARBA00023136"/>
    </source>
</evidence>
<gene>
    <name evidence="9" type="ORF">FHQ18_05805</name>
</gene>
<comment type="subcellular location">
    <subcellularLocation>
        <location evidence="1 8">Cell membrane</location>
        <topology evidence="1 8">Multi-pass membrane protein</topology>
    </subcellularLocation>
</comment>
<evidence type="ECO:0000256" key="8">
    <source>
        <dbReference type="RuleBase" id="RU363041"/>
    </source>
</evidence>
<dbReference type="RefSeq" id="WP_149266222.1">
    <property type="nucleotide sequence ID" value="NZ_VFJB01000004.1"/>
</dbReference>
<dbReference type="AlphaFoldDB" id="A0A5A8F689"/>
<accession>A0A5A8F689</accession>
<keyword evidence="5 8" id="KW-0812">Transmembrane</keyword>
<evidence type="ECO:0000256" key="5">
    <source>
        <dbReference type="ARBA" id="ARBA00022692"/>
    </source>
</evidence>
<dbReference type="EMBL" id="VFJB01000004">
    <property type="protein sequence ID" value="KAA0258670.1"/>
    <property type="molecule type" value="Genomic_DNA"/>
</dbReference>
<feature type="transmembrane region" description="Helical" evidence="8">
    <location>
        <begin position="133"/>
        <end position="161"/>
    </location>
</feature>
<dbReference type="PANTHER" id="PTHR30269">
    <property type="entry name" value="TRANSMEMBRANE PROTEIN YFCA"/>
    <property type="match status" value="1"/>
</dbReference>
<evidence type="ECO:0000256" key="4">
    <source>
        <dbReference type="ARBA" id="ARBA00022475"/>
    </source>
</evidence>
<feature type="transmembrane region" description="Helical" evidence="8">
    <location>
        <begin position="6"/>
        <end position="36"/>
    </location>
</feature>
<feature type="transmembrane region" description="Helical" evidence="8">
    <location>
        <begin position="226"/>
        <end position="244"/>
    </location>
</feature>
<dbReference type="InterPro" id="IPR052017">
    <property type="entry name" value="TSUP"/>
</dbReference>
<name>A0A5A8F689_9BACT</name>
<protein>
    <recommendedName>
        <fullName evidence="8">Probable membrane transporter protein</fullName>
    </recommendedName>
</protein>
<keyword evidence="3" id="KW-0813">Transport</keyword>
<dbReference type="Proteomes" id="UP000322876">
    <property type="component" value="Unassembled WGS sequence"/>
</dbReference>
<dbReference type="InterPro" id="IPR002781">
    <property type="entry name" value="TM_pro_TauE-like"/>
</dbReference>
<dbReference type="PANTHER" id="PTHR30269:SF0">
    <property type="entry name" value="MEMBRANE TRANSPORTER PROTEIN YFCA-RELATED"/>
    <property type="match status" value="1"/>
</dbReference>
<evidence type="ECO:0000313" key="9">
    <source>
        <dbReference type="EMBL" id="KAA0258670.1"/>
    </source>
</evidence>
<evidence type="ECO:0000256" key="3">
    <source>
        <dbReference type="ARBA" id="ARBA00022448"/>
    </source>
</evidence>
<evidence type="ECO:0000256" key="1">
    <source>
        <dbReference type="ARBA" id="ARBA00004651"/>
    </source>
</evidence>
<dbReference type="GO" id="GO:0005886">
    <property type="term" value="C:plasma membrane"/>
    <property type="evidence" value="ECO:0007669"/>
    <property type="project" value="UniProtKB-SubCell"/>
</dbReference>
<dbReference type="Pfam" id="PF01925">
    <property type="entry name" value="TauE"/>
    <property type="match status" value="1"/>
</dbReference>
<keyword evidence="4 8" id="KW-1003">Cell membrane</keyword>
<keyword evidence="6 8" id="KW-1133">Transmembrane helix</keyword>
<keyword evidence="10" id="KW-1185">Reference proteome</keyword>
<feature type="transmembrane region" description="Helical" evidence="8">
    <location>
        <begin position="198"/>
        <end position="220"/>
    </location>
</feature>
<feature type="transmembrane region" description="Helical" evidence="8">
    <location>
        <begin position="100"/>
        <end position="117"/>
    </location>
</feature>
<organism evidence="9 10">
    <name type="scientific">Deferribacter autotrophicus</name>
    <dbReference type="NCBI Taxonomy" id="500465"/>
    <lineage>
        <taxon>Bacteria</taxon>
        <taxon>Pseudomonadati</taxon>
        <taxon>Deferribacterota</taxon>
        <taxon>Deferribacteres</taxon>
        <taxon>Deferribacterales</taxon>
        <taxon>Deferribacteraceae</taxon>
        <taxon>Deferribacter</taxon>
    </lineage>
</organism>
<comment type="similarity">
    <text evidence="2 8">Belongs to the 4-toluene sulfonate uptake permease (TSUP) (TC 2.A.102) family.</text>
</comment>
<evidence type="ECO:0000256" key="6">
    <source>
        <dbReference type="ARBA" id="ARBA00022989"/>
    </source>
</evidence>
<evidence type="ECO:0000313" key="10">
    <source>
        <dbReference type="Proteomes" id="UP000322876"/>
    </source>
</evidence>
<reference evidence="9 10" key="1">
    <citation type="submission" date="2019-06" db="EMBL/GenBank/DDBJ databases">
        <title>Genomic insights into carbon and energy metabolism of Deferribacter autotrophicus revealed new metabolic traits in the phylum Deferribacteres.</title>
        <authorList>
            <person name="Slobodkin A.I."/>
            <person name="Slobodkina G.B."/>
            <person name="Allioux M."/>
            <person name="Alain K."/>
            <person name="Jebbar M."/>
            <person name="Shadrin V."/>
            <person name="Kublanov I.V."/>
            <person name="Toshchakov S.V."/>
            <person name="Bonch-Osmolovskaya E.A."/>
        </authorList>
    </citation>
    <scope>NUCLEOTIDE SEQUENCE [LARGE SCALE GENOMIC DNA]</scope>
    <source>
        <strain evidence="9 10">SL50</strain>
    </source>
</reference>
<keyword evidence="7 8" id="KW-0472">Membrane</keyword>
<proteinExistence type="inferred from homology"/>
<dbReference type="OrthoDB" id="554695at2"/>